<dbReference type="EMBL" id="ATNM01000175">
    <property type="protein sequence ID" value="EPR65787.1"/>
    <property type="molecule type" value="Genomic_DNA"/>
</dbReference>
<sequence length="41" mass="4329">MSGNTSILEGISTVLSIAISLDIKLPESGSSLINFFEESLD</sequence>
<evidence type="ECO:0000313" key="1">
    <source>
        <dbReference type="EMBL" id="EPR65787.1"/>
    </source>
</evidence>
<proteinExistence type="predicted"/>
<dbReference type="AlphaFoldDB" id="S7V893"/>
<name>S7V893_9BACT</name>
<organism evidence="1 2">
    <name type="scientific">Cyclobacterium qasimii M12-11B</name>
    <dbReference type="NCBI Taxonomy" id="641524"/>
    <lineage>
        <taxon>Bacteria</taxon>
        <taxon>Pseudomonadati</taxon>
        <taxon>Bacteroidota</taxon>
        <taxon>Cytophagia</taxon>
        <taxon>Cytophagales</taxon>
        <taxon>Cyclobacteriaceae</taxon>
        <taxon>Cyclobacterium</taxon>
    </lineage>
</organism>
<comment type="caution">
    <text evidence="1">The sequence shown here is derived from an EMBL/GenBank/DDBJ whole genome shotgun (WGS) entry which is preliminary data.</text>
</comment>
<protein>
    <submittedName>
        <fullName evidence="1">Uncharacterized protein</fullName>
    </submittedName>
</protein>
<dbReference type="Proteomes" id="UP000014974">
    <property type="component" value="Unassembled WGS sequence"/>
</dbReference>
<evidence type="ECO:0000313" key="2">
    <source>
        <dbReference type="Proteomes" id="UP000014974"/>
    </source>
</evidence>
<gene>
    <name evidence="1" type="ORF">ADICYQ_5211</name>
</gene>
<reference evidence="1 2" key="1">
    <citation type="journal article" date="2013" name="Genome Announc.">
        <title>Draft Genome Sequence of Cyclobacterium qasimii Strain M12-11BT, Isolated from Arctic Marine Sediment.</title>
        <authorList>
            <person name="Shivaji S."/>
            <person name="Ara S."/>
            <person name="Singh A."/>
            <person name="Kumar Pinnaka A."/>
        </authorList>
    </citation>
    <scope>NUCLEOTIDE SEQUENCE [LARGE SCALE GENOMIC DNA]</scope>
    <source>
        <strain evidence="1 2">M12-11B</strain>
    </source>
</reference>
<accession>S7V893</accession>